<dbReference type="InterPro" id="IPR026891">
    <property type="entry name" value="Fn3-like"/>
</dbReference>
<keyword evidence="4 9" id="KW-0378">Hydrolase</keyword>
<dbReference type="SUPFAM" id="SSF52279">
    <property type="entry name" value="Beta-D-glucan exohydrolase, C-terminal domain"/>
    <property type="match status" value="2"/>
</dbReference>
<organism evidence="12 13">
    <name type="scientific">Aureobasidium melanogenum</name>
    <name type="common">Aureobasidium pullulans var. melanogenum</name>
    <dbReference type="NCBI Taxonomy" id="46634"/>
    <lineage>
        <taxon>Eukaryota</taxon>
        <taxon>Fungi</taxon>
        <taxon>Dikarya</taxon>
        <taxon>Ascomycota</taxon>
        <taxon>Pezizomycotina</taxon>
        <taxon>Dothideomycetes</taxon>
        <taxon>Dothideomycetidae</taxon>
        <taxon>Dothideales</taxon>
        <taxon>Saccotheciaceae</taxon>
        <taxon>Aureobasidium</taxon>
    </lineage>
</organism>
<evidence type="ECO:0000256" key="6">
    <source>
        <dbReference type="ARBA" id="ARBA00023277"/>
    </source>
</evidence>
<dbReference type="Pfam" id="PF01915">
    <property type="entry name" value="Glyco_hydro_3_C"/>
    <property type="match status" value="2"/>
</dbReference>
<reference evidence="12" key="1">
    <citation type="journal article" date="2021" name="J Fungi (Basel)">
        <title>Virulence traits and population genomics of the black yeast Aureobasidium melanogenum.</title>
        <authorList>
            <person name="Cernosa A."/>
            <person name="Sun X."/>
            <person name="Gostincar C."/>
            <person name="Fang C."/>
            <person name="Gunde-Cimerman N."/>
            <person name="Song Z."/>
        </authorList>
    </citation>
    <scope>NUCLEOTIDE SEQUENCE</scope>
    <source>
        <strain evidence="12">EXF-8016</strain>
    </source>
</reference>
<evidence type="ECO:0000313" key="12">
    <source>
        <dbReference type="EMBL" id="KAH0237831.1"/>
    </source>
</evidence>
<dbReference type="InterPro" id="IPR037524">
    <property type="entry name" value="PA14/GLEYA"/>
</dbReference>
<dbReference type="SMART" id="SM01217">
    <property type="entry name" value="Fn3_like"/>
    <property type="match status" value="2"/>
</dbReference>
<comment type="caution">
    <text evidence="12">The sequence shown here is derived from an EMBL/GenBank/DDBJ whole genome shotgun (WGS) entry which is preliminary data.</text>
</comment>
<dbReference type="Pfam" id="PF14310">
    <property type="entry name" value="Fn3-like"/>
    <property type="match status" value="2"/>
</dbReference>
<dbReference type="InterPro" id="IPR011658">
    <property type="entry name" value="PA14_dom"/>
</dbReference>
<evidence type="ECO:0000256" key="1">
    <source>
        <dbReference type="ARBA" id="ARBA00000448"/>
    </source>
</evidence>
<name>A0A9P8KAE5_AURME</name>
<evidence type="ECO:0000256" key="9">
    <source>
        <dbReference type="RuleBase" id="RU361161"/>
    </source>
</evidence>
<dbReference type="InterPro" id="IPR002772">
    <property type="entry name" value="Glyco_hydro_3_C"/>
</dbReference>
<dbReference type="PRINTS" id="PR00133">
    <property type="entry name" value="GLHYDRLASE3"/>
</dbReference>
<dbReference type="PANTHER" id="PTHR42715">
    <property type="entry name" value="BETA-GLUCOSIDASE"/>
    <property type="match status" value="1"/>
</dbReference>
<sequence length="1558" mass="169840">MPDCWKRRRGKWPMGGGSFNYRSIPELVGNNTLDISVVNEAVARVLRTKFQMGLFENPNPAAPKEQWSSIINNAAAKKLARDLDAESIVLLQNPNKTLPLSKTDKIAVIGPMASGFMNYGDYVVYESQYRGVQYLEGIQNAVGPSANATVTYALGCERWSTDESGIPEAVESAKNADVAVVIVGTWSRDQNELWAGLNATTGEHIDESDLGLVGAQRALVKAVIDTGKPTVVVFSSGKPLTEDWISNTTASLVQQFYPGEEGGNALADILFGNVNPSGKLSVSFPHDVGTLPAYYDFLNSGRPSYPGFIGGDGKLYFGSSYILNTPVPWFPFGYGLSYTTFDYGTVTLSSSQVSPTDNITATVSVTNNGTHDGAEVVQLYIKDQVASVAVPNIQLKGFEKVFIKAGETAKVSVPLNVADIGLWNKSMKYVVEPGNFTVFPEPKLRNACKWGRWMSETRSNATRLQHSARHSAGKKAVSTAKPRSERRAAVPHRQPCKPDTSHRVLGSQARVSESRASAAESVELTAMAACLLSIEQVLGSVSCRIRTSEMASIDVEDVLSKLTEREKISLLAGTPSQSNSSMTAFCVSDHNYQVSTSGTRNPFPNMASHLYDFLMVLMVFAALASSTASQQLAFPAEAGRLMGKEAVAKGAHVILGPTINMQRSPLGGRGFESIGEDPFLAGLGSAALVKGMQENGVVATIKHFVGNDQEHERNRVDSIVTERALREIYLMPFQLAVRDAYPKSFMTAYNKINGTHVSENTRILKDILRGEWGWRGLVMSDWFGVYSTSKSIIAGLDLEMPGPTRFRGEALIHAATANKIPAGVIDDRARQVLELVNECAASGVKENAEETTNDTPETSKLLRRLAAESIVLMKNEGNVLPLKKDKKILIIGPNAKAATYCGGGSASLRPYYAVTPYEGIVNKVGEKNVDFSIGAYSHKEMPSLGIDWRTTADEDGERGVLFKAYNEPPEDKNRKCVDVLGPFTNTSMMFMDYKNPKLKSGLWYADLEAYFTADRDGEYELGVCVYGSAKVFINNELVLDVTEKQRQGSAFFGLGTEEDICAVPMKKGQTYKVRLEFGSAPTSKLTGGTVDFGGGAVRIGGAWKIDADEEVRRAAELAKSVDQVLVCAGLNMDWESEGFDRPDMKLPGHLDRLISAVAEANPRTAVVIQSGTPVEMPWLSKVPALLQAWYGGNETGNGVADVVFGDVNPCGKTSLSFPIRNEDNPAFLNYRSEAGRVLYGEDVYVGYRYYDTLSRPVAFPFGHGLSYSTFSFSGLKLESPSDSEGNFIARVTVRNTGKVAGAQVAQLYISPLSPSIRRPTKELKAFTKVYLEAGEEKTVELKVALKYATSFWDESRNAWLSEKGKYKAIVSDSSAASKSANHSLIGLSFIYHATLLNINQDSEVVAFSMNALVSRILLSCCKVNTHAQYLRCRGHCTISIEPLFATESKNSSAVKNVSALVVHLALLLDHLYQLLFNLFDLVVFQNIRDPSDSRVATGAPTVSSCTSLNPAFFNKKYGENSSTLQDTMSFLQRLWWIVGHEQHKVGNDVGDRVIKQGT</sequence>
<dbReference type="InterPro" id="IPR036881">
    <property type="entry name" value="Glyco_hydro_3_C_sf"/>
</dbReference>
<dbReference type="FunFam" id="3.40.50.1700:FF:000009">
    <property type="entry name" value="Periplasmic beta-glucosidase"/>
    <property type="match status" value="1"/>
</dbReference>
<comment type="catalytic activity">
    <reaction evidence="1 9">
        <text>Hydrolysis of terminal, non-reducing beta-D-glucosyl residues with release of beta-D-glucose.</text>
        <dbReference type="EC" id="3.2.1.21"/>
    </reaction>
</comment>
<protein>
    <recommendedName>
        <fullName evidence="9">beta-glucosidase</fullName>
        <ecNumber evidence="9">3.2.1.21</ecNumber>
    </recommendedName>
</protein>
<feature type="region of interest" description="Disordered" evidence="10">
    <location>
        <begin position="459"/>
        <end position="512"/>
    </location>
</feature>
<dbReference type="InterPro" id="IPR001764">
    <property type="entry name" value="Glyco_hydro_3_N"/>
</dbReference>
<dbReference type="PROSITE" id="PS00775">
    <property type="entry name" value="GLYCOSYL_HYDROL_F3"/>
    <property type="match status" value="1"/>
</dbReference>
<gene>
    <name evidence="12" type="ORF">KCV03_g426</name>
</gene>
<keyword evidence="7 9" id="KW-0326">Glycosidase</keyword>
<dbReference type="FunFam" id="2.60.40.10:FF:000495">
    <property type="entry name" value="Periplasmic beta-glucosidase"/>
    <property type="match status" value="2"/>
</dbReference>
<accession>A0A9P8KAE5</accession>
<feature type="non-terminal residue" evidence="12">
    <location>
        <position position="1558"/>
    </location>
</feature>
<dbReference type="Gene3D" id="2.60.40.10">
    <property type="entry name" value="Immunoglobulins"/>
    <property type="match status" value="2"/>
</dbReference>
<proteinExistence type="inferred from homology"/>
<evidence type="ECO:0000256" key="8">
    <source>
        <dbReference type="ARBA" id="ARBA00023326"/>
    </source>
</evidence>
<dbReference type="InterPro" id="IPR017853">
    <property type="entry name" value="GH"/>
</dbReference>
<dbReference type="SUPFAM" id="SSF51445">
    <property type="entry name" value="(Trans)glycosidases"/>
    <property type="match status" value="2"/>
</dbReference>
<dbReference type="Pfam" id="PF00933">
    <property type="entry name" value="Glyco_hydro_3"/>
    <property type="match status" value="1"/>
</dbReference>
<dbReference type="EMBL" id="JAHFYH010000001">
    <property type="protein sequence ID" value="KAH0237831.1"/>
    <property type="molecule type" value="Genomic_DNA"/>
</dbReference>
<evidence type="ECO:0000259" key="11">
    <source>
        <dbReference type="PROSITE" id="PS51820"/>
    </source>
</evidence>
<dbReference type="PANTHER" id="PTHR42715:SF27">
    <property type="entry name" value="BETA-GLUCOSIDASE-RELATED"/>
    <property type="match status" value="1"/>
</dbReference>
<feature type="domain" description="PA14" evidence="11">
    <location>
        <begin position="955"/>
        <end position="1115"/>
    </location>
</feature>
<dbReference type="InterPro" id="IPR050288">
    <property type="entry name" value="Cellulose_deg_GH3"/>
</dbReference>
<evidence type="ECO:0000256" key="5">
    <source>
        <dbReference type="ARBA" id="ARBA00023180"/>
    </source>
</evidence>
<comment type="similarity">
    <text evidence="3 9">Belongs to the glycosyl hydrolase 3 family.</text>
</comment>
<dbReference type="GO" id="GO:0009251">
    <property type="term" value="P:glucan catabolic process"/>
    <property type="evidence" value="ECO:0007669"/>
    <property type="project" value="TreeGrafter"/>
</dbReference>
<dbReference type="InterPro" id="IPR036962">
    <property type="entry name" value="Glyco_hydro_3_N_sf"/>
</dbReference>
<dbReference type="Proteomes" id="UP000767238">
    <property type="component" value="Unassembled WGS sequence"/>
</dbReference>
<dbReference type="GO" id="GO:0008422">
    <property type="term" value="F:beta-glucosidase activity"/>
    <property type="evidence" value="ECO:0007669"/>
    <property type="project" value="UniProtKB-EC"/>
</dbReference>
<dbReference type="Gene3D" id="3.40.50.1700">
    <property type="entry name" value="Glycoside hydrolase family 3 C-terminal domain"/>
    <property type="match status" value="2"/>
</dbReference>
<dbReference type="Pfam" id="PF07691">
    <property type="entry name" value="PA14"/>
    <property type="match status" value="1"/>
</dbReference>
<dbReference type="SMART" id="SM00758">
    <property type="entry name" value="PA14"/>
    <property type="match status" value="1"/>
</dbReference>
<dbReference type="PROSITE" id="PS51820">
    <property type="entry name" value="PA14"/>
    <property type="match status" value="1"/>
</dbReference>
<dbReference type="Gene3D" id="3.20.20.300">
    <property type="entry name" value="Glycoside hydrolase, family 3, N-terminal domain"/>
    <property type="match status" value="2"/>
</dbReference>
<keyword evidence="6 9" id="KW-0119">Carbohydrate metabolism</keyword>
<reference evidence="12" key="2">
    <citation type="submission" date="2021-08" db="EMBL/GenBank/DDBJ databases">
        <authorList>
            <person name="Gostincar C."/>
            <person name="Sun X."/>
            <person name="Song Z."/>
            <person name="Gunde-Cimerman N."/>
        </authorList>
    </citation>
    <scope>NUCLEOTIDE SEQUENCE</scope>
    <source>
        <strain evidence="12">EXF-8016</strain>
    </source>
</reference>
<comment type="pathway">
    <text evidence="2 9">Glycan metabolism; cellulose degradation.</text>
</comment>
<dbReference type="EC" id="3.2.1.21" evidence="9"/>
<dbReference type="Gene3D" id="2.60.120.260">
    <property type="entry name" value="Galactose-binding domain-like"/>
    <property type="match status" value="1"/>
</dbReference>
<evidence type="ECO:0000256" key="2">
    <source>
        <dbReference type="ARBA" id="ARBA00004987"/>
    </source>
</evidence>
<keyword evidence="5" id="KW-0325">Glycoprotein</keyword>
<evidence type="ECO:0000256" key="10">
    <source>
        <dbReference type="SAM" id="MobiDB-lite"/>
    </source>
</evidence>
<dbReference type="InterPro" id="IPR019800">
    <property type="entry name" value="Glyco_hydro_3_AS"/>
</dbReference>
<evidence type="ECO:0000256" key="4">
    <source>
        <dbReference type="ARBA" id="ARBA00022801"/>
    </source>
</evidence>
<evidence type="ECO:0000256" key="3">
    <source>
        <dbReference type="ARBA" id="ARBA00005336"/>
    </source>
</evidence>
<dbReference type="InterPro" id="IPR013783">
    <property type="entry name" value="Ig-like_fold"/>
</dbReference>
<evidence type="ECO:0000313" key="13">
    <source>
        <dbReference type="Proteomes" id="UP000767238"/>
    </source>
</evidence>
<evidence type="ECO:0000256" key="7">
    <source>
        <dbReference type="ARBA" id="ARBA00023295"/>
    </source>
</evidence>
<keyword evidence="8 9" id="KW-0624">Polysaccharide degradation</keyword>